<organism evidence="1 2">
    <name type="scientific">Nephila pilipes</name>
    <name type="common">Giant wood spider</name>
    <name type="synonym">Nephila maculata</name>
    <dbReference type="NCBI Taxonomy" id="299642"/>
    <lineage>
        <taxon>Eukaryota</taxon>
        <taxon>Metazoa</taxon>
        <taxon>Ecdysozoa</taxon>
        <taxon>Arthropoda</taxon>
        <taxon>Chelicerata</taxon>
        <taxon>Arachnida</taxon>
        <taxon>Araneae</taxon>
        <taxon>Araneomorphae</taxon>
        <taxon>Entelegynae</taxon>
        <taxon>Araneoidea</taxon>
        <taxon>Nephilidae</taxon>
        <taxon>Nephila</taxon>
    </lineage>
</organism>
<comment type="caution">
    <text evidence="1">The sequence shown here is derived from an EMBL/GenBank/DDBJ whole genome shotgun (WGS) entry which is preliminary data.</text>
</comment>
<reference evidence="1" key="1">
    <citation type="submission" date="2020-08" db="EMBL/GenBank/DDBJ databases">
        <title>Multicomponent nature underlies the extraordinary mechanical properties of spider dragline silk.</title>
        <authorList>
            <person name="Kono N."/>
            <person name="Nakamura H."/>
            <person name="Mori M."/>
            <person name="Yoshida Y."/>
            <person name="Ohtoshi R."/>
            <person name="Malay A.D."/>
            <person name="Moran D.A.P."/>
            <person name="Tomita M."/>
            <person name="Numata K."/>
            <person name="Arakawa K."/>
        </authorList>
    </citation>
    <scope>NUCLEOTIDE SEQUENCE</scope>
</reference>
<gene>
    <name evidence="1" type="ORF">NPIL_151991</name>
</gene>
<protein>
    <submittedName>
        <fullName evidence="1">Uncharacterized protein</fullName>
    </submittedName>
</protein>
<proteinExistence type="predicted"/>
<keyword evidence="2" id="KW-1185">Reference proteome</keyword>
<accession>A0A8X6R2Q4</accession>
<evidence type="ECO:0000313" key="2">
    <source>
        <dbReference type="Proteomes" id="UP000887013"/>
    </source>
</evidence>
<sequence length="82" mass="8876">MVCKASTELNRMLPYILADPVAVDVGLDRSLDNSMGVAKGMNYFLPGADRFSPSPIGRLFAGGPKMNVVPHYGHAVRFLLIV</sequence>
<name>A0A8X6R2Q4_NEPPI</name>
<dbReference type="AlphaFoldDB" id="A0A8X6R2Q4"/>
<dbReference type="Proteomes" id="UP000887013">
    <property type="component" value="Unassembled WGS sequence"/>
</dbReference>
<evidence type="ECO:0000313" key="1">
    <source>
        <dbReference type="EMBL" id="GFU57025.1"/>
    </source>
</evidence>
<dbReference type="EMBL" id="BMAW01039740">
    <property type="protein sequence ID" value="GFU57025.1"/>
    <property type="molecule type" value="Genomic_DNA"/>
</dbReference>